<name>J8LMS0_SACAR</name>
<dbReference type="EMBL" id="ALIE01000099">
    <property type="protein sequence ID" value="EJS43397.1"/>
    <property type="molecule type" value="Genomic_DNA"/>
</dbReference>
<dbReference type="GO" id="GO:0044732">
    <property type="term" value="C:mitotic spindle pole body"/>
    <property type="evidence" value="ECO:0007669"/>
    <property type="project" value="TreeGrafter"/>
</dbReference>
<dbReference type="Gene3D" id="1.20.120.1900">
    <property type="entry name" value="Gamma-tubulin complex, C-terminal domain"/>
    <property type="match status" value="1"/>
</dbReference>
<dbReference type="HOGENOM" id="CLU_007738_2_0_1"/>
<evidence type="ECO:0000256" key="1">
    <source>
        <dbReference type="ARBA" id="ARBA00010337"/>
    </source>
</evidence>
<dbReference type="Proteomes" id="UP000006968">
    <property type="component" value="Chromosome VIII"/>
</dbReference>
<dbReference type="GO" id="GO:0000278">
    <property type="term" value="P:mitotic cell cycle"/>
    <property type="evidence" value="ECO:0007669"/>
    <property type="project" value="TreeGrafter"/>
</dbReference>
<dbReference type="Pfam" id="PF17681">
    <property type="entry name" value="GCP_N_terminal"/>
    <property type="match status" value="1"/>
</dbReference>
<evidence type="ECO:0000313" key="8">
    <source>
        <dbReference type="EMBL" id="EJS43397.1"/>
    </source>
</evidence>
<evidence type="ECO:0000256" key="3">
    <source>
        <dbReference type="ARBA" id="ARBA00022701"/>
    </source>
</evidence>
<dbReference type="InterPro" id="IPR040457">
    <property type="entry name" value="GCP_C"/>
</dbReference>
<evidence type="ECO:0000256" key="2">
    <source>
        <dbReference type="ARBA" id="ARBA00022490"/>
    </source>
</evidence>
<dbReference type="PANTHER" id="PTHR19302">
    <property type="entry name" value="GAMMA TUBULIN COMPLEX PROTEIN"/>
    <property type="match status" value="1"/>
</dbReference>
<comment type="subcellular location">
    <subcellularLocation>
        <location evidence="5">Cytoplasm</location>
        <location evidence="5">Cytoskeleton</location>
        <location evidence="5">Microtubule organizing center</location>
    </subcellularLocation>
</comment>
<dbReference type="GO" id="GO:0005874">
    <property type="term" value="C:microtubule"/>
    <property type="evidence" value="ECO:0007669"/>
    <property type="project" value="UniProtKB-KW"/>
</dbReference>
<comment type="caution">
    <text evidence="8">The sequence shown here is derived from an EMBL/GenBank/DDBJ whole genome shotgun (WGS) entry which is preliminary data.</text>
</comment>
<evidence type="ECO:0000256" key="4">
    <source>
        <dbReference type="ARBA" id="ARBA00023212"/>
    </source>
</evidence>
<keyword evidence="2 5" id="KW-0963">Cytoplasm</keyword>
<protein>
    <recommendedName>
        <fullName evidence="5">Spindle pole body component</fullName>
    </recommendedName>
</protein>
<keyword evidence="3 5" id="KW-0493">Microtubule</keyword>
<dbReference type="PANTHER" id="PTHR19302:SF13">
    <property type="entry name" value="GAMMA-TUBULIN COMPLEX COMPONENT 2"/>
    <property type="match status" value="1"/>
</dbReference>
<dbReference type="Pfam" id="PF04130">
    <property type="entry name" value="GCP_C_terminal"/>
    <property type="match status" value="1"/>
</dbReference>
<evidence type="ECO:0000259" key="6">
    <source>
        <dbReference type="Pfam" id="PF04130"/>
    </source>
</evidence>
<dbReference type="GO" id="GO:0051321">
    <property type="term" value="P:meiotic cell cycle"/>
    <property type="evidence" value="ECO:0007669"/>
    <property type="project" value="TreeGrafter"/>
</dbReference>
<dbReference type="GO" id="GO:0051225">
    <property type="term" value="P:spindle assembly"/>
    <property type="evidence" value="ECO:0007669"/>
    <property type="project" value="TreeGrafter"/>
</dbReference>
<accession>J8LMS0</accession>
<dbReference type="GO" id="GO:0007020">
    <property type="term" value="P:microtubule nucleation"/>
    <property type="evidence" value="ECO:0007669"/>
    <property type="project" value="InterPro"/>
</dbReference>
<reference evidence="8 9" key="1">
    <citation type="journal article" date="2013" name="BMC Genomics">
        <title>High quality de novo sequencing and assembly of the Saccharomyces arboricolus genome.</title>
        <authorList>
            <person name="Liti G."/>
            <person name="Nguyen Ba A.N."/>
            <person name="Blythe M."/>
            <person name="Mueller C.A."/>
            <person name="Bergstroem A."/>
            <person name="Cubillos F.A."/>
            <person name="Dafhnis-Calas F."/>
            <person name="Khoshraftar S."/>
            <person name="Malla S."/>
            <person name="Mehta N."/>
            <person name="Siow C.C."/>
            <person name="Warringer J."/>
            <person name="Moses A.M."/>
            <person name="Louis E.J."/>
            <person name="Nieduszynski C.A."/>
        </authorList>
    </citation>
    <scope>NUCLEOTIDE SEQUENCE [LARGE SCALE GENOMIC DNA]</scope>
    <source>
        <strain evidence="9">H-6 / AS 2.3317 / CBS 10644</strain>
    </source>
</reference>
<keyword evidence="4 5" id="KW-0206">Cytoskeleton</keyword>
<dbReference type="GO" id="GO:0000930">
    <property type="term" value="C:gamma-tubulin complex"/>
    <property type="evidence" value="ECO:0007669"/>
    <property type="project" value="UniProtKB-ARBA"/>
</dbReference>
<gene>
    <name evidence="8" type="ORF">SU7_1528</name>
</gene>
<organism evidence="8 9">
    <name type="scientific">Saccharomyces arboricola (strain H-6 / AS 2.3317 / CBS 10644)</name>
    <name type="common">Yeast</name>
    <dbReference type="NCBI Taxonomy" id="1160507"/>
    <lineage>
        <taxon>Eukaryota</taxon>
        <taxon>Fungi</taxon>
        <taxon>Dikarya</taxon>
        <taxon>Ascomycota</taxon>
        <taxon>Saccharomycotina</taxon>
        <taxon>Saccharomycetes</taxon>
        <taxon>Saccharomycetales</taxon>
        <taxon>Saccharomycetaceae</taxon>
        <taxon>Saccharomyces</taxon>
    </lineage>
</organism>
<keyword evidence="9" id="KW-1185">Reference proteome</keyword>
<comment type="similarity">
    <text evidence="1 5">Belongs to the TUBGCP family.</text>
</comment>
<evidence type="ECO:0000259" key="7">
    <source>
        <dbReference type="Pfam" id="PF17681"/>
    </source>
</evidence>
<sequence>MEIKEVDDRAELLRYTNNIPLLGKLVNHQPLWSTNPKLKSFSLEKVSAPDQRRIQEALVVKDLLNVLIGLEGTYIRYFNDYEPSDPETLIEFKIAKKMDPSFKTFSRRIVRYGKQYMILTKAYEIWSDASFGMVLQRFGYEIRMFLENVYLKILVERLERDFNKVPNFSIRELEQTMNETEVTKQMDLLYYIYEEICKEIEERRTNQSSQDDFNNFMDNMKNESSLHLRLMVAFDTTVYPVPKGGAIFKIFQLKILENLGDRSSVMFLKKLLNNVSQDYCTMLYEWLTQGSLNDPYQEFMTYDDLEGKTEDIFDARDRAWDTQYFIRKDVLLRDCNSEEDKNLLFKMLRTGILLKVVRTSLQIPKISSNNSDTTIQEIHDFAELMEGTNLELYVEKCYNRANKIFLKLFFEGYDLVNVSKQLQKIFLGYQYSHNVSKFLAKNMGELTKHYRHNNTANDDKLLQNFELDRQSEHPTNLMRQLLTAQFDTEALPQVLSHYLQIYPEIPENNSINDNSDPLMQASNFKNMNAILFDELSKGRTGTYYGPAPELYVPRSAIYHLKFDINIPYPLNIIISRTCMIKYQIISRYQLVLQYHSRLLDDTWIDLNKTYSWKYRGYSSTVKRGIIRTTRLLHGKMNHFIKAVMEYFNQNVIDKEVHKLEKSYKNPTLAVDIQNELEGGLTNIMTNRCLSDLIPSQLQIFDIMYKFCKFIKSMKAKLCQLDPVLYQKHRDTMMKFTNEDYRTTNDDDQEDVGYQEDTALELIQKLIEYISNASKHFDKCLQGFVQKLNAEKFDFYDSSSVDAAGIERILFSITPSHSAPASSQK</sequence>
<feature type="domain" description="Gamma tubulin complex component C-terminal" evidence="6">
    <location>
        <begin position="475"/>
        <end position="789"/>
    </location>
</feature>
<evidence type="ECO:0000313" key="9">
    <source>
        <dbReference type="Proteomes" id="UP000006968"/>
    </source>
</evidence>
<dbReference type="GO" id="GO:0000922">
    <property type="term" value="C:spindle pole"/>
    <property type="evidence" value="ECO:0007669"/>
    <property type="project" value="InterPro"/>
</dbReference>
<proteinExistence type="inferred from homology"/>
<feature type="domain" description="Gamma tubulin complex component protein N-terminal" evidence="7">
    <location>
        <begin position="60"/>
        <end position="411"/>
    </location>
</feature>
<dbReference type="InterPro" id="IPR041470">
    <property type="entry name" value="GCP_N"/>
</dbReference>
<dbReference type="OrthoDB" id="2192946at2759"/>
<dbReference type="GO" id="GO:0051011">
    <property type="term" value="F:microtubule minus-end binding"/>
    <property type="evidence" value="ECO:0007669"/>
    <property type="project" value="TreeGrafter"/>
</dbReference>
<dbReference type="GO" id="GO:0031122">
    <property type="term" value="P:cytoplasmic microtubule organization"/>
    <property type="evidence" value="ECO:0007669"/>
    <property type="project" value="TreeGrafter"/>
</dbReference>
<dbReference type="AlphaFoldDB" id="J8LMS0"/>
<dbReference type="InterPro" id="IPR042241">
    <property type="entry name" value="GCP_C_sf"/>
</dbReference>
<evidence type="ECO:0000256" key="5">
    <source>
        <dbReference type="RuleBase" id="RU363050"/>
    </source>
</evidence>
<dbReference type="GO" id="GO:0043015">
    <property type="term" value="F:gamma-tubulin binding"/>
    <property type="evidence" value="ECO:0007669"/>
    <property type="project" value="InterPro"/>
</dbReference>
<dbReference type="InterPro" id="IPR007259">
    <property type="entry name" value="GCP"/>
</dbReference>